<dbReference type="EMBL" id="JACHWZ010000005">
    <property type="protein sequence ID" value="MBB3060461.1"/>
    <property type="molecule type" value="Genomic_DNA"/>
</dbReference>
<evidence type="ECO:0000259" key="1">
    <source>
        <dbReference type="Pfam" id="PF13453"/>
    </source>
</evidence>
<protein>
    <submittedName>
        <fullName evidence="2">Zn-finger nucleic acid-binding protein</fullName>
    </submittedName>
</protein>
<proteinExistence type="predicted"/>
<accession>A0A7W4Z8E1</accession>
<gene>
    <name evidence="2" type="ORF">FHS09_001280</name>
</gene>
<sequence length="186" mass="21362">MRKCTSCNNGVLKPHFLDELFRAHTCSACGGNWILIEDYVAWKEHNPEHTFPSDLDFAQVDATESRKALLCPVSGAIMQKFRISSRSDRRVDYSPAVGGLWLDKGEWELLKSEGLAGSLNAVVTHQWQHKVRQESARETFSEIYRQKFGEEVYEEIRDLRAWLQAQPQKADLRAYLLAEDPYSAEK</sequence>
<reference evidence="2 3" key="1">
    <citation type="submission" date="2020-08" db="EMBL/GenBank/DDBJ databases">
        <title>Genomic Encyclopedia of Type Strains, Phase III (KMG-III): the genomes of soil and plant-associated and newly described type strains.</title>
        <authorList>
            <person name="Whitman W."/>
        </authorList>
    </citation>
    <scope>NUCLEOTIDE SEQUENCE [LARGE SCALE GENOMIC DNA]</scope>
    <source>
        <strain evidence="2 3">CECT 8799</strain>
    </source>
</reference>
<dbReference type="AlphaFoldDB" id="A0A7W4Z8E1"/>
<comment type="caution">
    <text evidence="2">The sequence shown here is derived from an EMBL/GenBank/DDBJ whole genome shotgun (WGS) entry which is preliminary data.</text>
</comment>
<keyword evidence="3" id="KW-1185">Reference proteome</keyword>
<organism evidence="2 3">
    <name type="scientific">Microbulbifer rhizosphaerae</name>
    <dbReference type="NCBI Taxonomy" id="1562603"/>
    <lineage>
        <taxon>Bacteria</taxon>
        <taxon>Pseudomonadati</taxon>
        <taxon>Pseudomonadota</taxon>
        <taxon>Gammaproteobacteria</taxon>
        <taxon>Cellvibrionales</taxon>
        <taxon>Microbulbiferaceae</taxon>
        <taxon>Microbulbifer</taxon>
    </lineage>
</organism>
<name>A0A7W4Z8E1_9GAMM</name>
<dbReference type="InterPro" id="IPR027392">
    <property type="entry name" value="TF_Znf"/>
</dbReference>
<feature type="domain" description="Transcription factor zinc-finger" evidence="1">
    <location>
        <begin position="3"/>
        <end position="44"/>
    </location>
</feature>
<dbReference type="RefSeq" id="WP_183457883.1">
    <property type="nucleotide sequence ID" value="NZ_JACHWZ010000005.1"/>
</dbReference>
<dbReference type="Proteomes" id="UP000535937">
    <property type="component" value="Unassembled WGS sequence"/>
</dbReference>
<evidence type="ECO:0000313" key="2">
    <source>
        <dbReference type="EMBL" id="MBB3060461.1"/>
    </source>
</evidence>
<dbReference type="Pfam" id="PF13453">
    <property type="entry name" value="Zn_ribbon_TFIIB"/>
    <property type="match status" value="1"/>
</dbReference>
<evidence type="ECO:0000313" key="3">
    <source>
        <dbReference type="Proteomes" id="UP000535937"/>
    </source>
</evidence>